<dbReference type="Gene3D" id="1.20.5.1930">
    <property type="match status" value="1"/>
</dbReference>
<accession>A0A5B2X8C3</accession>
<dbReference type="Proteomes" id="UP000323454">
    <property type="component" value="Unassembled WGS sequence"/>
</dbReference>
<keyword evidence="9" id="KW-0472">Membrane</keyword>
<name>A0A5B2X8C3_9PSEU</name>
<evidence type="ECO:0000256" key="5">
    <source>
        <dbReference type="ARBA" id="ARBA00022741"/>
    </source>
</evidence>
<keyword evidence="3" id="KW-0597">Phosphoprotein</keyword>
<dbReference type="GO" id="GO:0000155">
    <property type="term" value="F:phosphorelay sensor kinase activity"/>
    <property type="evidence" value="ECO:0007669"/>
    <property type="project" value="InterPro"/>
</dbReference>
<evidence type="ECO:0000256" key="4">
    <source>
        <dbReference type="ARBA" id="ARBA00022679"/>
    </source>
</evidence>
<evidence type="ECO:0000256" key="1">
    <source>
        <dbReference type="ARBA" id="ARBA00000085"/>
    </source>
</evidence>
<dbReference type="AlphaFoldDB" id="A0A5B2X8C3"/>
<dbReference type="EMBL" id="VUOB01000038">
    <property type="protein sequence ID" value="KAA2259500.1"/>
    <property type="molecule type" value="Genomic_DNA"/>
</dbReference>
<dbReference type="Pfam" id="PF07730">
    <property type="entry name" value="HisKA_3"/>
    <property type="match status" value="1"/>
</dbReference>
<keyword evidence="9" id="KW-0812">Transmembrane</keyword>
<evidence type="ECO:0000256" key="6">
    <source>
        <dbReference type="ARBA" id="ARBA00022777"/>
    </source>
</evidence>
<evidence type="ECO:0000256" key="3">
    <source>
        <dbReference type="ARBA" id="ARBA00022553"/>
    </source>
</evidence>
<evidence type="ECO:0000256" key="9">
    <source>
        <dbReference type="SAM" id="Phobius"/>
    </source>
</evidence>
<evidence type="ECO:0000256" key="7">
    <source>
        <dbReference type="ARBA" id="ARBA00022840"/>
    </source>
</evidence>
<dbReference type="Pfam" id="PF13796">
    <property type="entry name" value="Sensor"/>
    <property type="match status" value="1"/>
</dbReference>
<dbReference type="GO" id="GO:0005524">
    <property type="term" value="F:ATP binding"/>
    <property type="evidence" value="ECO:0007669"/>
    <property type="project" value="UniProtKB-KW"/>
</dbReference>
<proteinExistence type="predicted"/>
<evidence type="ECO:0000259" key="10">
    <source>
        <dbReference type="SMART" id="SM00387"/>
    </source>
</evidence>
<dbReference type="CDD" id="cd16917">
    <property type="entry name" value="HATPase_UhpB-NarQ-NarX-like"/>
    <property type="match status" value="1"/>
</dbReference>
<keyword evidence="4" id="KW-0808">Transferase</keyword>
<dbReference type="GO" id="GO:0046983">
    <property type="term" value="F:protein dimerization activity"/>
    <property type="evidence" value="ECO:0007669"/>
    <property type="project" value="InterPro"/>
</dbReference>
<dbReference type="InterPro" id="IPR025828">
    <property type="entry name" value="Put_sensor_dom"/>
</dbReference>
<dbReference type="OrthoDB" id="5241729at2"/>
<comment type="caution">
    <text evidence="11">The sequence shown here is derived from an EMBL/GenBank/DDBJ whole genome shotgun (WGS) entry which is preliminary data.</text>
</comment>
<dbReference type="Gene3D" id="3.30.565.10">
    <property type="entry name" value="Histidine kinase-like ATPase, C-terminal domain"/>
    <property type="match status" value="1"/>
</dbReference>
<reference evidence="11 12" key="2">
    <citation type="submission" date="2019-09" db="EMBL/GenBank/DDBJ databases">
        <authorList>
            <person name="Jin C."/>
        </authorList>
    </citation>
    <scope>NUCLEOTIDE SEQUENCE [LARGE SCALE GENOMIC DNA]</scope>
    <source>
        <strain evidence="11 12">AN110305</strain>
    </source>
</reference>
<dbReference type="InterPro" id="IPR036890">
    <property type="entry name" value="HATPase_C_sf"/>
</dbReference>
<dbReference type="SUPFAM" id="SSF55874">
    <property type="entry name" value="ATPase domain of HSP90 chaperone/DNA topoisomerase II/histidine kinase"/>
    <property type="match status" value="1"/>
</dbReference>
<evidence type="ECO:0000256" key="8">
    <source>
        <dbReference type="ARBA" id="ARBA00023012"/>
    </source>
</evidence>
<dbReference type="RefSeq" id="WP_149851413.1">
    <property type="nucleotide sequence ID" value="NZ_VUOB01000038.1"/>
</dbReference>
<reference evidence="11 12" key="1">
    <citation type="submission" date="2019-09" db="EMBL/GenBank/DDBJ databases">
        <title>Goodfellowia gen. nov., a new genus of the Pseudonocardineae related to Actinoalloteichus, containing Goodfellowia coeruleoviolacea gen. nov., comb. nov. gen. nov., comb. nov.</title>
        <authorList>
            <person name="Labeda D."/>
        </authorList>
    </citation>
    <scope>NUCLEOTIDE SEQUENCE [LARGE SCALE GENOMIC DNA]</scope>
    <source>
        <strain evidence="11 12">AN110305</strain>
    </source>
</reference>
<gene>
    <name evidence="11" type="ORF">F0L68_21465</name>
</gene>
<protein>
    <recommendedName>
        <fullName evidence="2">histidine kinase</fullName>
        <ecNumber evidence="2">2.7.13.3</ecNumber>
    </recommendedName>
</protein>
<keyword evidence="5" id="KW-0547">Nucleotide-binding</keyword>
<dbReference type="InterPro" id="IPR011712">
    <property type="entry name" value="Sig_transdc_His_kin_sub3_dim/P"/>
</dbReference>
<feature type="transmembrane region" description="Helical" evidence="9">
    <location>
        <begin position="162"/>
        <end position="186"/>
    </location>
</feature>
<evidence type="ECO:0000313" key="11">
    <source>
        <dbReference type="EMBL" id="KAA2259500.1"/>
    </source>
</evidence>
<keyword evidence="6 11" id="KW-0418">Kinase</keyword>
<dbReference type="PANTHER" id="PTHR24421:SF10">
    <property type="entry name" value="NITRATE_NITRITE SENSOR PROTEIN NARQ"/>
    <property type="match status" value="1"/>
</dbReference>
<keyword evidence="9" id="KW-1133">Transmembrane helix</keyword>
<feature type="domain" description="Histidine kinase/HSP90-like ATPase" evidence="10">
    <location>
        <begin position="326"/>
        <end position="416"/>
    </location>
</feature>
<sequence length="424" mass="45454">MTPLVSRGWVASWRCVRLGCLMIAEAAVGTVVGLALLLLPTGIGFSLLPPAATALRSLSDRSRALATSWSGTEINPPDPLAVDPVTRRRTQVGAILTDEGFWRDLLWSALDPIVGGVLVCLPPTLIVHGAFGVLVQPFLWRQIIEANGGDWWYTFMPVTDTATMLAALALGAGFLVTGVLLAPALLRLHSRWSRVLLAAPRSTELARRVAWLTDTRSDALGTQAAELRRIERDLHDGAQARLVAMGMTLDSATRLFAVDPDAAYRLLVEARETSNRALDDLRNLVRGIHPPVLADRGLGDAVRSLALDCVLDVHIESRLAGRFAPPVESAAYFAVNEVLTNAAKHSGAREVRIVLEHDGGVLRITVTDDGHGGADSSLGTGLRGVRRRLATFDGALRVHSPMGGPTIVTMELMCALSSPKTSSF</sequence>
<keyword evidence="7" id="KW-0067">ATP-binding</keyword>
<dbReference type="SMART" id="SM00387">
    <property type="entry name" value="HATPase_c"/>
    <property type="match status" value="1"/>
</dbReference>
<dbReference type="EC" id="2.7.13.3" evidence="2"/>
<dbReference type="InterPro" id="IPR050482">
    <property type="entry name" value="Sensor_HK_TwoCompSys"/>
</dbReference>
<dbReference type="GO" id="GO:0016020">
    <property type="term" value="C:membrane"/>
    <property type="evidence" value="ECO:0007669"/>
    <property type="project" value="InterPro"/>
</dbReference>
<dbReference type="PANTHER" id="PTHR24421">
    <property type="entry name" value="NITRATE/NITRITE SENSOR PROTEIN NARX-RELATED"/>
    <property type="match status" value="1"/>
</dbReference>
<evidence type="ECO:0000256" key="2">
    <source>
        <dbReference type="ARBA" id="ARBA00012438"/>
    </source>
</evidence>
<organism evidence="11 12">
    <name type="scientific">Solihabitans fulvus</name>
    <dbReference type="NCBI Taxonomy" id="1892852"/>
    <lineage>
        <taxon>Bacteria</taxon>
        <taxon>Bacillati</taxon>
        <taxon>Actinomycetota</taxon>
        <taxon>Actinomycetes</taxon>
        <taxon>Pseudonocardiales</taxon>
        <taxon>Pseudonocardiaceae</taxon>
        <taxon>Solihabitans</taxon>
    </lineage>
</organism>
<dbReference type="Pfam" id="PF02518">
    <property type="entry name" value="HATPase_c"/>
    <property type="match status" value="1"/>
</dbReference>
<keyword evidence="8" id="KW-0902">Two-component regulatory system</keyword>
<feature type="transmembrane region" description="Helical" evidence="9">
    <location>
        <begin position="21"/>
        <end position="48"/>
    </location>
</feature>
<dbReference type="InterPro" id="IPR003594">
    <property type="entry name" value="HATPase_dom"/>
</dbReference>
<comment type="catalytic activity">
    <reaction evidence="1">
        <text>ATP + protein L-histidine = ADP + protein N-phospho-L-histidine.</text>
        <dbReference type="EC" id="2.7.13.3"/>
    </reaction>
</comment>
<keyword evidence="12" id="KW-1185">Reference proteome</keyword>
<evidence type="ECO:0000313" key="12">
    <source>
        <dbReference type="Proteomes" id="UP000323454"/>
    </source>
</evidence>